<dbReference type="Gene3D" id="3.30.420.40">
    <property type="match status" value="1"/>
</dbReference>
<evidence type="ECO:0000313" key="3">
    <source>
        <dbReference type="Proteomes" id="UP000494256"/>
    </source>
</evidence>
<sequence length="320" mass="34462">MLHLLYFRHVLVNPKERKVVVVESLLTPTLFRETLAKVLFTHYEVSGVVWADSPRLCALTLGTPVALIVSIGAKEAEVAAVVHSCVVLHAMESQPLGAHAIHAELPEVARTRTTTRTLRSARPGHRGHQSEDLFRGQPQSRPASGRRRGRRATCSSRAASAADCACPAPRASEPPRCSSPGTHELASLPDIVLQCIMRCPIDARRAPRGERAGGRAARRACPGCARGLAQGSCGTSSPGRLTRRGCTCASSSSTARRRRTARRRGWAARCWARARRARRAPLRGTCTRARGACATGCVCSTNTPPPPTRTGRTSTYNAID</sequence>
<reference evidence="2 3" key="1">
    <citation type="submission" date="2020-04" db="EMBL/GenBank/DDBJ databases">
        <authorList>
            <person name="Wallbank WR R."/>
            <person name="Pardo Diaz C."/>
            <person name="Kozak K."/>
            <person name="Martin S."/>
            <person name="Jiggins C."/>
            <person name="Moest M."/>
            <person name="Warren A I."/>
            <person name="Byers J.R.P. K."/>
            <person name="Montejo-Kovacevich G."/>
            <person name="Yen C E."/>
        </authorList>
    </citation>
    <scope>NUCLEOTIDE SEQUENCE [LARGE SCALE GENOMIC DNA]</scope>
</reference>
<dbReference type="Proteomes" id="UP000494256">
    <property type="component" value="Unassembled WGS sequence"/>
</dbReference>
<protein>
    <submittedName>
        <fullName evidence="2">Uncharacterized protein</fullName>
    </submittedName>
</protein>
<evidence type="ECO:0000313" key="2">
    <source>
        <dbReference type="EMBL" id="CAB3252491.1"/>
    </source>
</evidence>
<dbReference type="InterPro" id="IPR043129">
    <property type="entry name" value="ATPase_NBD"/>
</dbReference>
<dbReference type="SUPFAM" id="SSF53067">
    <property type="entry name" value="Actin-like ATPase domain"/>
    <property type="match status" value="1"/>
</dbReference>
<comment type="caution">
    <text evidence="2">The sequence shown here is derived from an EMBL/GenBank/DDBJ whole genome shotgun (WGS) entry which is preliminary data.</text>
</comment>
<feature type="region of interest" description="Disordered" evidence="1">
    <location>
        <begin position="108"/>
        <end position="152"/>
    </location>
</feature>
<gene>
    <name evidence="2" type="ORF">APLA_LOCUS14022</name>
</gene>
<dbReference type="InterPro" id="IPR004000">
    <property type="entry name" value="Actin"/>
</dbReference>
<dbReference type="OrthoDB" id="16262at2759"/>
<dbReference type="PANTHER" id="PTHR11937">
    <property type="entry name" value="ACTIN"/>
    <property type="match status" value="1"/>
</dbReference>
<dbReference type="AlphaFoldDB" id="A0A8S1AVF0"/>
<dbReference type="Pfam" id="PF00022">
    <property type="entry name" value="Actin"/>
    <property type="match status" value="1"/>
</dbReference>
<proteinExistence type="predicted"/>
<accession>A0A8S1AVF0</accession>
<organism evidence="2 3">
    <name type="scientific">Arctia plantaginis</name>
    <name type="common">Wood tiger moth</name>
    <name type="synonym">Phalaena plantaginis</name>
    <dbReference type="NCBI Taxonomy" id="874455"/>
    <lineage>
        <taxon>Eukaryota</taxon>
        <taxon>Metazoa</taxon>
        <taxon>Ecdysozoa</taxon>
        <taxon>Arthropoda</taxon>
        <taxon>Hexapoda</taxon>
        <taxon>Insecta</taxon>
        <taxon>Pterygota</taxon>
        <taxon>Neoptera</taxon>
        <taxon>Endopterygota</taxon>
        <taxon>Lepidoptera</taxon>
        <taxon>Glossata</taxon>
        <taxon>Ditrysia</taxon>
        <taxon>Noctuoidea</taxon>
        <taxon>Erebidae</taxon>
        <taxon>Arctiinae</taxon>
        <taxon>Arctia</taxon>
    </lineage>
</organism>
<name>A0A8S1AVF0_ARCPL</name>
<feature type="compositionally biased region" description="Low complexity" evidence="1">
    <location>
        <begin position="111"/>
        <end position="121"/>
    </location>
</feature>
<dbReference type="EMBL" id="CADEBD010000368">
    <property type="protein sequence ID" value="CAB3252491.1"/>
    <property type="molecule type" value="Genomic_DNA"/>
</dbReference>
<evidence type="ECO:0000256" key="1">
    <source>
        <dbReference type="SAM" id="MobiDB-lite"/>
    </source>
</evidence>